<comment type="caution">
    <text evidence="1">The sequence shown here is derived from an EMBL/GenBank/DDBJ whole genome shotgun (WGS) entry which is preliminary data.</text>
</comment>
<evidence type="ECO:0000313" key="1">
    <source>
        <dbReference type="EMBL" id="PJR04444.1"/>
    </source>
</evidence>
<dbReference type="OrthoDB" id="1438245at2"/>
<dbReference type="RefSeq" id="WP_100678003.1">
    <property type="nucleotide sequence ID" value="NZ_NIPO01000001.1"/>
</dbReference>
<name>A0A2M9R6H0_9FLAO</name>
<reference evidence="1 2" key="1">
    <citation type="submission" date="2017-06" db="EMBL/GenBank/DDBJ databases">
        <title>Description of Avrilella dinanensis gen. nov. sp. nov.</title>
        <authorList>
            <person name="Leyer C."/>
            <person name="Sassi M."/>
            <person name="Minet J."/>
            <person name="Kayal S."/>
            <person name="Cattoir V."/>
        </authorList>
    </citation>
    <scope>NUCLEOTIDE SEQUENCE [LARGE SCALE GENOMIC DNA]</scope>
    <source>
        <strain evidence="1 2">UR159</strain>
    </source>
</reference>
<dbReference type="EMBL" id="NIPO01000001">
    <property type="protein sequence ID" value="PJR04444.1"/>
    <property type="molecule type" value="Genomic_DNA"/>
</dbReference>
<dbReference type="Proteomes" id="UP000231960">
    <property type="component" value="Unassembled WGS sequence"/>
</dbReference>
<keyword evidence="2" id="KW-1185">Reference proteome</keyword>
<sequence length="210" mass="25259">MKKTITLLITFFCGLYAFSQEYFPEKITIDNQSYDYRYHHLESLFNQFPSQRIVESDGTILHRNYIAEFTIAQDSLIYLTNLKVKDKTENWINGNNLLHDRPDLTRPLYWISGLFEVGLGEPDYTRDSLHPVYENYLVMEFRRGKVTRKREFNALQMSILKENQWKKFHGTNAYVNVYQQLKKNGMPDADIRDYIRKNILFYSKKFYLRF</sequence>
<dbReference type="AlphaFoldDB" id="A0A2M9R6H0"/>
<organism evidence="1 2">
    <name type="scientific">Avrilella dinanensis</name>
    <dbReference type="NCBI Taxonomy" id="2008672"/>
    <lineage>
        <taxon>Bacteria</taxon>
        <taxon>Pseudomonadati</taxon>
        <taxon>Bacteroidota</taxon>
        <taxon>Flavobacteriia</taxon>
        <taxon>Flavobacteriales</taxon>
        <taxon>Flavobacteriaceae</taxon>
        <taxon>Avrilella</taxon>
    </lineage>
</organism>
<proteinExistence type="predicted"/>
<gene>
    <name evidence="1" type="ORF">CDL10_07760</name>
</gene>
<evidence type="ECO:0000313" key="2">
    <source>
        <dbReference type="Proteomes" id="UP000231960"/>
    </source>
</evidence>
<protein>
    <submittedName>
        <fullName evidence="1">Uncharacterized protein</fullName>
    </submittedName>
</protein>
<accession>A0A2M9R6H0</accession>